<sequence length="171" mass="20040">MNIDNLIREIFKKNGSISKVDVNVLIKSILQCYFDKEKIAYELDTGSSIKYYDFILSSDFRSFSNPIGIKVDVDLRSIFTAHFENQQIDNNEHNQFEKLRSTLYELISTYTISSIILITFLDEDQIKEFKEKNRDLNKNFNIEVIGKDFINEILQDMPNQVEEIISKLFSS</sequence>
<accession>A0A811GA92</accession>
<dbReference type="RefSeq" id="WP_174558785.1">
    <property type="nucleotide sequence ID" value="NZ_CADDTS010000014.1"/>
</dbReference>
<name>A0A811GA92_9GAMM</name>
<reference evidence="1 2" key="1">
    <citation type="submission" date="2020-02" db="EMBL/GenBank/DDBJ databases">
        <authorList>
            <person name="Chaudhuri R."/>
        </authorList>
    </citation>
    <scope>NUCLEOTIDE SEQUENCE [LARGE SCALE GENOMIC DNA]</scope>
    <source>
        <strain evidence="1">SFB21</strain>
    </source>
</reference>
<evidence type="ECO:0000313" key="1">
    <source>
        <dbReference type="EMBL" id="CAB1210557.1"/>
    </source>
</evidence>
<dbReference type="EMBL" id="CADDTS010000014">
    <property type="protein sequence ID" value="CAB1210557.1"/>
    <property type="molecule type" value="Genomic_DNA"/>
</dbReference>
<evidence type="ECO:0000313" key="2">
    <source>
        <dbReference type="Proteomes" id="UP000489961"/>
    </source>
</evidence>
<dbReference type="Proteomes" id="UP000489961">
    <property type="component" value="Unassembled WGS sequence"/>
</dbReference>
<dbReference type="AlphaFoldDB" id="A0A811GA92"/>
<gene>
    <name evidence="1" type="ORF">SFB21_0835</name>
</gene>
<comment type="caution">
    <text evidence="1">The sequence shown here is derived from an EMBL/GenBank/DDBJ whole genome shotgun (WGS) entry which is preliminary data.</text>
</comment>
<protein>
    <recommendedName>
        <fullName evidence="3">Restriction endonuclease</fullName>
    </recommendedName>
</protein>
<evidence type="ECO:0008006" key="3">
    <source>
        <dbReference type="Google" id="ProtNLM"/>
    </source>
</evidence>
<organism evidence="1 2">
    <name type="scientific">Acinetobacter bouvetii</name>
    <dbReference type="NCBI Taxonomy" id="202951"/>
    <lineage>
        <taxon>Bacteria</taxon>
        <taxon>Pseudomonadati</taxon>
        <taxon>Pseudomonadota</taxon>
        <taxon>Gammaproteobacteria</taxon>
        <taxon>Moraxellales</taxon>
        <taxon>Moraxellaceae</taxon>
        <taxon>Acinetobacter</taxon>
    </lineage>
</organism>
<proteinExistence type="predicted"/>